<dbReference type="EMBL" id="KQ971363">
    <property type="protein sequence ID" value="KYB25703.1"/>
    <property type="molecule type" value="Genomic_DNA"/>
</dbReference>
<dbReference type="AlphaFoldDB" id="A0A139WCQ0"/>
<evidence type="ECO:0000256" key="1">
    <source>
        <dbReference type="SAM" id="MobiDB-lite"/>
    </source>
</evidence>
<gene>
    <name evidence="2" type="primary">AUGUSTUS-3.0.2_34192</name>
    <name evidence="2" type="ORF">TcasGA2_TC034192</name>
</gene>
<dbReference type="InParanoid" id="A0A139WCQ0"/>
<reference evidence="2 3" key="1">
    <citation type="journal article" date="2008" name="Nature">
        <title>The genome of the model beetle and pest Tribolium castaneum.</title>
        <authorList>
            <consortium name="Tribolium Genome Sequencing Consortium"/>
            <person name="Richards S."/>
            <person name="Gibbs R.A."/>
            <person name="Weinstock G.M."/>
            <person name="Brown S.J."/>
            <person name="Denell R."/>
            <person name="Beeman R.W."/>
            <person name="Gibbs R."/>
            <person name="Beeman R.W."/>
            <person name="Brown S.J."/>
            <person name="Bucher G."/>
            <person name="Friedrich M."/>
            <person name="Grimmelikhuijzen C.J."/>
            <person name="Klingler M."/>
            <person name="Lorenzen M."/>
            <person name="Richards S."/>
            <person name="Roth S."/>
            <person name="Schroder R."/>
            <person name="Tautz D."/>
            <person name="Zdobnov E.M."/>
            <person name="Muzny D."/>
            <person name="Gibbs R.A."/>
            <person name="Weinstock G.M."/>
            <person name="Attaway T."/>
            <person name="Bell S."/>
            <person name="Buhay C.J."/>
            <person name="Chandrabose M.N."/>
            <person name="Chavez D."/>
            <person name="Clerk-Blankenburg K.P."/>
            <person name="Cree A."/>
            <person name="Dao M."/>
            <person name="Davis C."/>
            <person name="Chacko J."/>
            <person name="Dinh H."/>
            <person name="Dugan-Rocha S."/>
            <person name="Fowler G."/>
            <person name="Garner T.T."/>
            <person name="Garnes J."/>
            <person name="Gnirke A."/>
            <person name="Hawes A."/>
            <person name="Hernandez J."/>
            <person name="Hines S."/>
            <person name="Holder M."/>
            <person name="Hume J."/>
            <person name="Jhangiani S.N."/>
            <person name="Joshi V."/>
            <person name="Khan Z.M."/>
            <person name="Jackson L."/>
            <person name="Kovar C."/>
            <person name="Kowis A."/>
            <person name="Lee S."/>
            <person name="Lewis L.R."/>
            <person name="Margolis J."/>
            <person name="Morgan M."/>
            <person name="Nazareth L.V."/>
            <person name="Nguyen N."/>
            <person name="Okwuonu G."/>
            <person name="Parker D."/>
            <person name="Richards S."/>
            <person name="Ruiz S.J."/>
            <person name="Santibanez J."/>
            <person name="Savard J."/>
            <person name="Scherer S.E."/>
            <person name="Schneider B."/>
            <person name="Sodergren E."/>
            <person name="Tautz D."/>
            <person name="Vattahil S."/>
            <person name="Villasana D."/>
            <person name="White C.S."/>
            <person name="Wright R."/>
            <person name="Park Y."/>
            <person name="Beeman R.W."/>
            <person name="Lord J."/>
            <person name="Oppert B."/>
            <person name="Lorenzen M."/>
            <person name="Brown S."/>
            <person name="Wang L."/>
            <person name="Savard J."/>
            <person name="Tautz D."/>
            <person name="Richards S."/>
            <person name="Weinstock G."/>
            <person name="Gibbs R.A."/>
            <person name="Liu Y."/>
            <person name="Worley K."/>
            <person name="Weinstock G."/>
            <person name="Elsik C.G."/>
            <person name="Reese J.T."/>
            <person name="Elhaik E."/>
            <person name="Landan G."/>
            <person name="Graur D."/>
            <person name="Arensburger P."/>
            <person name="Atkinson P."/>
            <person name="Beeman R.W."/>
            <person name="Beidler J."/>
            <person name="Brown S.J."/>
            <person name="Demuth J.P."/>
            <person name="Drury D.W."/>
            <person name="Du Y.Z."/>
            <person name="Fujiwara H."/>
            <person name="Lorenzen M."/>
            <person name="Maselli V."/>
            <person name="Osanai M."/>
            <person name="Park Y."/>
            <person name="Robertson H.M."/>
            <person name="Tu Z."/>
            <person name="Wang J.J."/>
            <person name="Wang S."/>
            <person name="Richards S."/>
            <person name="Song H."/>
            <person name="Zhang L."/>
            <person name="Sodergren E."/>
            <person name="Werner D."/>
            <person name="Stanke M."/>
            <person name="Morgenstern B."/>
            <person name="Solovyev V."/>
            <person name="Kosarev P."/>
            <person name="Brown G."/>
            <person name="Chen H.C."/>
            <person name="Ermolaeva O."/>
            <person name="Hlavina W."/>
            <person name="Kapustin Y."/>
            <person name="Kiryutin B."/>
            <person name="Kitts P."/>
            <person name="Maglott D."/>
            <person name="Pruitt K."/>
            <person name="Sapojnikov V."/>
            <person name="Souvorov A."/>
            <person name="Mackey A.J."/>
            <person name="Waterhouse R.M."/>
            <person name="Wyder S."/>
            <person name="Zdobnov E.M."/>
            <person name="Zdobnov E.M."/>
            <person name="Wyder S."/>
            <person name="Kriventseva E.V."/>
            <person name="Kadowaki T."/>
            <person name="Bork P."/>
            <person name="Aranda M."/>
            <person name="Bao R."/>
            <person name="Beermann A."/>
            <person name="Berns N."/>
            <person name="Bolognesi R."/>
            <person name="Bonneton F."/>
            <person name="Bopp D."/>
            <person name="Brown S.J."/>
            <person name="Bucher G."/>
            <person name="Butts T."/>
            <person name="Chaumot A."/>
            <person name="Denell R.E."/>
            <person name="Ferrier D.E."/>
            <person name="Friedrich M."/>
            <person name="Gordon C.M."/>
            <person name="Jindra M."/>
            <person name="Klingler M."/>
            <person name="Lan Q."/>
            <person name="Lattorff H.M."/>
            <person name="Laudet V."/>
            <person name="von Levetsow C."/>
            <person name="Liu Z."/>
            <person name="Lutz R."/>
            <person name="Lynch J.A."/>
            <person name="da Fonseca R.N."/>
            <person name="Posnien N."/>
            <person name="Reuter R."/>
            <person name="Roth S."/>
            <person name="Savard J."/>
            <person name="Schinko J.B."/>
            <person name="Schmitt C."/>
            <person name="Schoppmeier M."/>
            <person name="Schroder R."/>
            <person name="Shippy T.D."/>
            <person name="Simonnet F."/>
            <person name="Marques-Souza H."/>
            <person name="Tautz D."/>
            <person name="Tomoyasu Y."/>
            <person name="Trauner J."/>
            <person name="Van der Zee M."/>
            <person name="Vervoort M."/>
            <person name="Wittkopp N."/>
            <person name="Wimmer E.A."/>
            <person name="Yang X."/>
            <person name="Jones A.K."/>
            <person name="Sattelle D.B."/>
            <person name="Ebert P.R."/>
            <person name="Nelson D."/>
            <person name="Scott J.G."/>
            <person name="Beeman R.W."/>
            <person name="Muthukrishnan S."/>
            <person name="Kramer K.J."/>
            <person name="Arakane Y."/>
            <person name="Beeman R.W."/>
            <person name="Zhu Q."/>
            <person name="Hogenkamp D."/>
            <person name="Dixit R."/>
            <person name="Oppert B."/>
            <person name="Jiang H."/>
            <person name="Zou Z."/>
            <person name="Marshall J."/>
            <person name="Elpidina E."/>
            <person name="Vinokurov K."/>
            <person name="Oppert C."/>
            <person name="Zou Z."/>
            <person name="Evans J."/>
            <person name="Lu Z."/>
            <person name="Zhao P."/>
            <person name="Sumathipala N."/>
            <person name="Altincicek B."/>
            <person name="Vilcinskas A."/>
            <person name="Williams M."/>
            <person name="Hultmark D."/>
            <person name="Hetru C."/>
            <person name="Jiang H."/>
            <person name="Grimmelikhuijzen C.J."/>
            <person name="Hauser F."/>
            <person name="Cazzamali G."/>
            <person name="Williamson M."/>
            <person name="Park Y."/>
            <person name="Li B."/>
            <person name="Tanaka Y."/>
            <person name="Predel R."/>
            <person name="Neupert S."/>
            <person name="Schachtner J."/>
            <person name="Verleyen P."/>
            <person name="Raible F."/>
            <person name="Bork P."/>
            <person name="Friedrich M."/>
            <person name="Walden K.K."/>
            <person name="Robertson H.M."/>
            <person name="Angeli S."/>
            <person name="Foret S."/>
            <person name="Bucher G."/>
            <person name="Schuetz S."/>
            <person name="Maleszka R."/>
            <person name="Wimmer E.A."/>
            <person name="Beeman R.W."/>
            <person name="Lorenzen M."/>
            <person name="Tomoyasu Y."/>
            <person name="Miller S.C."/>
            <person name="Grossmann D."/>
            <person name="Bucher G."/>
        </authorList>
    </citation>
    <scope>NUCLEOTIDE SEQUENCE [LARGE SCALE GENOMIC DNA]</scope>
    <source>
        <strain evidence="2 3">Georgia GA2</strain>
    </source>
</reference>
<evidence type="ECO:0000313" key="2">
    <source>
        <dbReference type="EMBL" id="KYB25703.1"/>
    </source>
</evidence>
<feature type="region of interest" description="Disordered" evidence="1">
    <location>
        <begin position="35"/>
        <end position="67"/>
    </location>
</feature>
<name>A0A139WCQ0_TRICA</name>
<sequence length="99" mass="11225">MYRHTNYWKSAARPFCAATVRRGAMCSVALSRSFGETDRETTDRHHRRQPRWCPRSAQRLLSEGSGDRRRRECAASETVLLLVVSLGHQVPSLKGGALR</sequence>
<keyword evidence="3" id="KW-1185">Reference proteome</keyword>
<proteinExistence type="predicted"/>
<dbReference type="Proteomes" id="UP000007266">
    <property type="component" value="Linkage group 8"/>
</dbReference>
<reference evidence="2 3" key="2">
    <citation type="journal article" date="2010" name="Nucleic Acids Res.">
        <title>BeetleBase in 2010: revisions to provide comprehensive genomic information for Tribolium castaneum.</title>
        <authorList>
            <person name="Kim H.S."/>
            <person name="Murphy T."/>
            <person name="Xia J."/>
            <person name="Caragea D."/>
            <person name="Park Y."/>
            <person name="Beeman R.W."/>
            <person name="Lorenzen M.D."/>
            <person name="Butcher S."/>
            <person name="Manak J.R."/>
            <person name="Brown S.J."/>
        </authorList>
    </citation>
    <scope>GENOME REANNOTATION</scope>
    <source>
        <strain evidence="2 3">Georgia GA2</strain>
    </source>
</reference>
<accession>A0A139WCQ0</accession>
<evidence type="ECO:0000313" key="3">
    <source>
        <dbReference type="Proteomes" id="UP000007266"/>
    </source>
</evidence>
<organism evidence="2 3">
    <name type="scientific">Tribolium castaneum</name>
    <name type="common">Red flour beetle</name>
    <dbReference type="NCBI Taxonomy" id="7070"/>
    <lineage>
        <taxon>Eukaryota</taxon>
        <taxon>Metazoa</taxon>
        <taxon>Ecdysozoa</taxon>
        <taxon>Arthropoda</taxon>
        <taxon>Hexapoda</taxon>
        <taxon>Insecta</taxon>
        <taxon>Pterygota</taxon>
        <taxon>Neoptera</taxon>
        <taxon>Endopterygota</taxon>
        <taxon>Coleoptera</taxon>
        <taxon>Polyphaga</taxon>
        <taxon>Cucujiformia</taxon>
        <taxon>Tenebrionidae</taxon>
        <taxon>Tenebrionidae incertae sedis</taxon>
        <taxon>Tribolium</taxon>
    </lineage>
</organism>
<protein>
    <submittedName>
        <fullName evidence="2">Uncharacterized protein</fullName>
    </submittedName>
</protein>